<keyword evidence="2" id="KW-1003">Cell membrane</keyword>
<dbReference type="GO" id="GO:0005886">
    <property type="term" value="C:plasma membrane"/>
    <property type="evidence" value="ECO:0007669"/>
    <property type="project" value="UniProtKB-SubCell"/>
</dbReference>
<comment type="caution">
    <text evidence="8">The sequence shown here is derived from an EMBL/GenBank/DDBJ whole genome shotgun (WGS) entry which is preliminary data.</text>
</comment>
<dbReference type="EMBL" id="AMRJ01000023">
    <property type="protein sequence ID" value="EKF73565.1"/>
    <property type="molecule type" value="Genomic_DNA"/>
</dbReference>
<comment type="subcellular location">
    <subcellularLocation>
        <location evidence="1">Cell membrane</location>
        <topology evidence="1">Multi-pass membrane protein</topology>
    </subcellularLocation>
</comment>
<dbReference type="Pfam" id="PF01810">
    <property type="entry name" value="LysE"/>
    <property type="match status" value="1"/>
</dbReference>
<name>L0WCU4_9GAMM</name>
<dbReference type="PANTHER" id="PTHR30086:SF20">
    <property type="entry name" value="ARGININE EXPORTER PROTEIN ARGO-RELATED"/>
    <property type="match status" value="1"/>
</dbReference>
<dbReference type="eggNOG" id="COG1280">
    <property type="taxonomic scope" value="Bacteria"/>
</dbReference>
<dbReference type="PANTHER" id="PTHR30086">
    <property type="entry name" value="ARGININE EXPORTER PROTEIN ARGO"/>
    <property type="match status" value="1"/>
</dbReference>
<reference evidence="8 9" key="1">
    <citation type="journal article" date="2012" name="J. Bacteriol.">
        <title>Genome Sequence of the Alkane-Degrading Bacterium Alcanivorax hongdengensis Type Strain A-11-3.</title>
        <authorList>
            <person name="Lai Q."/>
            <person name="Shao Z."/>
        </authorList>
    </citation>
    <scope>NUCLEOTIDE SEQUENCE [LARGE SCALE GENOMIC DNA]</scope>
    <source>
        <strain evidence="8 9">A-11-3</strain>
    </source>
</reference>
<dbReference type="InterPro" id="IPR001123">
    <property type="entry name" value="LeuE-type"/>
</dbReference>
<evidence type="ECO:0000256" key="2">
    <source>
        <dbReference type="ARBA" id="ARBA00022475"/>
    </source>
</evidence>
<dbReference type="Proteomes" id="UP000010164">
    <property type="component" value="Unassembled WGS sequence"/>
</dbReference>
<organism evidence="8 9">
    <name type="scientific">Alcanivorax hongdengensis A-11-3</name>
    <dbReference type="NCBI Taxonomy" id="1177179"/>
    <lineage>
        <taxon>Bacteria</taxon>
        <taxon>Pseudomonadati</taxon>
        <taxon>Pseudomonadota</taxon>
        <taxon>Gammaproteobacteria</taxon>
        <taxon>Oceanospirillales</taxon>
        <taxon>Alcanivoracaceae</taxon>
        <taxon>Alcanivorax</taxon>
    </lineage>
</organism>
<feature type="transmembrane region" description="Helical" evidence="7">
    <location>
        <begin position="73"/>
        <end position="91"/>
    </location>
</feature>
<evidence type="ECO:0000256" key="3">
    <source>
        <dbReference type="ARBA" id="ARBA00022692"/>
    </source>
</evidence>
<evidence type="ECO:0000313" key="8">
    <source>
        <dbReference type="EMBL" id="EKF73565.1"/>
    </source>
</evidence>
<evidence type="ECO:0000256" key="6">
    <source>
        <dbReference type="SAM" id="MobiDB-lite"/>
    </source>
</evidence>
<feature type="transmembrane region" description="Helical" evidence="7">
    <location>
        <begin position="44"/>
        <end position="66"/>
    </location>
</feature>
<dbReference type="RefSeq" id="WP_008929788.1">
    <property type="nucleotide sequence ID" value="NZ_AMRJ01000023.1"/>
</dbReference>
<dbReference type="AlphaFoldDB" id="L0WCU4"/>
<protein>
    <submittedName>
        <fullName evidence="8">Lysine exporter protein LysE/YggA</fullName>
    </submittedName>
</protein>
<evidence type="ECO:0000313" key="9">
    <source>
        <dbReference type="Proteomes" id="UP000010164"/>
    </source>
</evidence>
<sequence>MQTESLLPLFGFVAVMTGTPGPNNLMLMASGANAGFRRSLGHIFGILVGCQVMLLCVALGLGQLLARYPQALNSLRIAGALYLLYLAAQLLRSRRLDSEPTARPPLGFLQAALFQWVNPKAWMMIVTGVATFADPAHFSLSVMLVAGSFFLLGLPLISSWNLFGVALKQWLQQGQRLATFNRVMAALLVLSLYPTFFIAPARADDAASAPSSDVTPPAPDRQRPQWWTSVL</sequence>
<evidence type="ECO:0000256" key="4">
    <source>
        <dbReference type="ARBA" id="ARBA00022989"/>
    </source>
</evidence>
<keyword evidence="5 7" id="KW-0472">Membrane</keyword>
<accession>L0WCU4</accession>
<dbReference type="STRING" id="1177179.A11A3_13088"/>
<dbReference type="OrthoDB" id="9812084at2"/>
<proteinExistence type="predicted"/>
<evidence type="ECO:0000256" key="1">
    <source>
        <dbReference type="ARBA" id="ARBA00004651"/>
    </source>
</evidence>
<feature type="transmembrane region" description="Helical" evidence="7">
    <location>
        <begin position="183"/>
        <end position="201"/>
    </location>
</feature>
<evidence type="ECO:0000256" key="5">
    <source>
        <dbReference type="ARBA" id="ARBA00023136"/>
    </source>
</evidence>
<feature type="region of interest" description="Disordered" evidence="6">
    <location>
        <begin position="207"/>
        <end position="231"/>
    </location>
</feature>
<feature type="transmembrane region" description="Helical" evidence="7">
    <location>
        <begin position="111"/>
        <end position="133"/>
    </location>
</feature>
<gene>
    <name evidence="8" type="ORF">A11A3_13088</name>
</gene>
<keyword evidence="9" id="KW-1185">Reference proteome</keyword>
<dbReference type="GO" id="GO:0033228">
    <property type="term" value="P:cysteine export across plasma membrane"/>
    <property type="evidence" value="ECO:0007669"/>
    <property type="project" value="TreeGrafter"/>
</dbReference>
<evidence type="ECO:0000256" key="7">
    <source>
        <dbReference type="SAM" id="Phobius"/>
    </source>
</evidence>
<dbReference type="GO" id="GO:0015171">
    <property type="term" value="F:amino acid transmembrane transporter activity"/>
    <property type="evidence" value="ECO:0007669"/>
    <property type="project" value="TreeGrafter"/>
</dbReference>
<keyword evidence="4 7" id="KW-1133">Transmembrane helix</keyword>
<dbReference type="PATRIC" id="fig|1177179.3.peg.2602"/>
<feature type="transmembrane region" description="Helical" evidence="7">
    <location>
        <begin position="140"/>
        <end position="163"/>
    </location>
</feature>
<keyword evidence="3 7" id="KW-0812">Transmembrane</keyword>